<dbReference type="Pfam" id="PF02880">
    <property type="entry name" value="PGM_PMM_III"/>
    <property type="match status" value="1"/>
</dbReference>
<dbReference type="Gene3D" id="3.30.310.50">
    <property type="entry name" value="Alpha-D-phosphohexomutase, C-terminal domain"/>
    <property type="match status" value="1"/>
</dbReference>
<keyword evidence="6 12" id="KW-0413">Isomerase</keyword>
<dbReference type="InterPro" id="IPR016066">
    <property type="entry name" value="A-D-PHexomutase_CS"/>
</dbReference>
<evidence type="ECO:0000256" key="4">
    <source>
        <dbReference type="ARBA" id="ARBA00022723"/>
    </source>
</evidence>
<dbReference type="PRINTS" id="PR00509">
    <property type="entry name" value="PGMPMM"/>
</dbReference>
<dbReference type="GO" id="GO:0000287">
    <property type="term" value="F:magnesium ion binding"/>
    <property type="evidence" value="ECO:0007669"/>
    <property type="project" value="InterPro"/>
</dbReference>
<dbReference type="Gene3D" id="3.40.120.10">
    <property type="entry name" value="Alpha-D-Glucose-1,6-Bisphosphate, subunit A, domain 3"/>
    <property type="match status" value="3"/>
</dbReference>
<evidence type="ECO:0000259" key="10">
    <source>
        <dbReference type="Pfam" id="PF02879"/>
    </source>
</evidence>
<dbReference type="PANTHER" id="PTHR45745:SF1">
    <property type="entry name" value="PHOSPHOGLUCOMUTASE 2B-RELATED"/>
    <property type="match status" value="1"/>
</dbReference>
<evidence type="ECO:0000256" key="3">
    <source>
        <dbReference type="ARBA" id="ARBA00022553"/>
    </source>
</evidence>
<evidence type="ECO:0000259" key="11">
    <source>
        <dbReference type="Pfam" id="PF02880"/>
    </source>
</evidence>
<dbReference type="OrthoDB" id="9806956at2"/>
<dbReference type="EMBL" id="QWKX01000055">
    <property type="protein sequence ID" value="RIH75900.1"/>
    <property type="molecule type" value="Genomic_DNA"/>
</dbReference>
<dbReference type="InterPro" id="IPR005845">
    <property type="entry name" value="A-D-PHexomutase_a/b/a-II"/>
</dbReference>
<feature type="domain" description="Alpha-D-phosphohexomutase alpha/beta/alpha" evidence="9">
    <location>
        <begin position="16"/>
        <end position="143"/>
    </location>
</feature>
<feature type="domain" description="Alpha-D-phosphohexomutase C-terminal" evidence="8">
    <location>
        <begin position="410"/>
        <end position="464"/>
    </location>
</feature>
<dbReference type="Pfam" id="PF02878">
    <property type="entry name" value="PGM_PMM_I"/>
    <property type="match status" value="1"/>
</dbReference>
<dbReference type="PROSITE" id="PS00710">
    <property type="entry name" value="PGM_PMM"/>
    <property type="match status" value="1"/>
</dbReference>
<evidence type="ECO:0000313" key="12">
    <source>
        <dbReference type="EMBL" id="RIH75900.1"/>
    </source>
</evidence>
<dbReference type="GO" id="GO:0005975">
    <property type="term" value="P:carbohydrate metabolic process"/>
    <property type="evidence" value="ECO:0007669"/>
    <property type="project" value="InterPro"/>
</dbReference>
<dbReference type="SUPFAM" id="SSF53738">
    <property type="entry name" value="Phosphoglucomutase, first 3 domains"/>
    <property type="match status" value="3"/>
</dbReference>
<dbReference type="PANTHER" id="PTHR45745">
    <property type="entry name" value="PHOSPHOMANNOMUTASE 45A"/>
    <property type="match status" value="1"/>
</dbReference>
<proteinExistence type="inferred from homology"/>
<sequence>MEEAMQAVSSPSKTSIKFGTDGWRAVIGDQFTFDNVARVAQAYAEYLLEQQGKKVVVGYDTRFMAPRFAQKVAGVLAANGLEVYLCKSYLPTPVLSFAVKHLEADGGVMITASHNPPEYLGFKIKGSYGGSATPALVSEVEKRLGPPPRTASATVHSLDVRKAYYDFIAQQLDLEALRSYTGVIYHDSLGGAGAGWLAGFVKHAGLKLELRELHAVPDPMFYGVNPEPVPQNQFTVMTVLKAEQDPVFAVVNDGDADRIGAVLAGGIHFNSHQIFAVLLKHLHRKGRTGRVVKTFSTSKVIDKLAQRLGLPLLVTPIGFKYITDEMLKGDVLIGGEESGGIGVAGHLPERDGLLNALLLLESVVYSGKSLGEQFAEIEAELGFKHTYNRIDLHLPSMGHLEEAMAKVQTPKPIAGQQVSGVETLDGIKWIFADSGWLLFRASGTEPVLRVYCEAQDEKTVGAILSEAQKLLGL</sequence>
<keyword evidence="3" id="KW-0597">Phosphoprotein</keyword>
<dbReference type="Proteomes" id="UP000266089">
    <property type="component" value="Unassembled WGS sequence"/>
</dbReference>
<dbReference type="InterPro" id="IPR005841">
    <property type="entry name" value="Alpha-D-phosphohexomutase_SF"/>
</dbReference>
<dbReference type="Pfam" id="PF00408">
    <property type="entry name" value="PGM_PMM_IV"/>
    <property type="match status" value="1"/>
</dbReference>
<dbReference type="InterPro" id="IPR005846">
    <property type="entry name" value="A-D-PHexomutase_a/b/a-III"/>
</dbReference>
<evidence type="ECO:0000256" key="1">
    <source>
        <dbReference type="ARBA" id="ARBA00001946"/>
    </source>
</evidence>
<dbReference type="AlphaFoldDB" id="A0A399E0A6"/>
<dbReference type="InterPro" id="IPR036900">
    <property type="entry name" value="A-D-PHexomutase_C_sf"/>
</dbReference>
<dbReference type="InterPro" id="IPR005843">
    <property type="entry name" value="A-D-PHexomutase_C"/>
</dbReference>
<evidence type="ECO:0000256" key="7">
    <source>
        <dbReference type="RuleBase" id="RU004326"/>
    </source>
</evidence>
<protein>
    <submittedName>
        <fullName evidence="12">Phosphoglucomutase</fullName>
        <ecNumber evidence="12">5.4.2.2</ecNumber>
    </submittedName>
</protein>
<feature type="domain" description="Alpha-D-phosphohexomutase alpha/beta/alpha" evidence="10">
    <location>
        <begin position="163"/>
        <end position="262"/>
    </location>
</feature>
<evidence type="ECO:0000256" key="6">
    <source>
        <dbReference type="ARBA" id="ARBA00023235"/>
    </source>
</evidence>
<dbReference type="InterPro" id="IPR016055">
    <property type="entry name" value="A-D-PHexomutase_a/b/a-I/II/III"/>
</dbReference>
<name>A0A399E0A6_9DEIN</name>
<dbReference type="Pfam" id="PF02879">
    <property type="entry name" value="PGM_PMM_II"/>
    <property type="match status" value="1"/>
</dbReference>
<feature type="domain" description="Alpha-D-phosphohexomutase alpha/beta/alpha" evidence="11">
    <location>
        <begin position="270"/>
        <end position="376"/>
    </location>
</feature>
<evidence type="ECO:0000313" key="13">
    <source>
        <dbReference type="Proteomes" id="UP000266089"/>
    </source>
</evidence>
<evidence type="ECO:0000259" key="9">
    <source>
        <dbReference type="Pfam" id="PF02878"/>
    </source>
</evidence>
<comment type="cofactor">
    <cofactor evidence="1">
        <name>Mg(2+)</name>
        <dbReference type="ChEBI" id="CHEBI:18420"/>
    </cofactor>
</comment>
<dbReference type="EC" id="5.4.2.2" evidence="12"/>
<evidence type="ECO:0000259" key="8">
    <source>
        <dbReference type="Pfam" id="PF00408"/>
    </source>
</evidence>
<reference evidence="12 13" key="1">
    <citation type="submission" date="2018-08" db="EMBL/GenBank/DDBJ databases">
        <title>Meiothermus cateniformans JCM 15151 genome sequencing project.</title>
        <authorList>
            <person name="Da Costa M.S."/>
            <person name="Albuquerque L."/>
            <person name="Raposo P."/>
            <person name="Froufe H.J.C."/>
            <person name="Barroso C.S."/>
            <person name="Egas C."/>
        </authorList>
    </citation>
    <scope>NUCLEOTIDE SEQUENCE [LARGE SCALE GENOMIC DNA]</scope>
    <source>
        <strain evidence="12 13">JCM 15151</strain>
    </source>
</reference>
<evidence type="ECO:0000256" key="2">
    <source>
        <dbReference type="ARBA" id="ARBA00010231"/>
    </source>
</evidence>
<gene>
    <name evidence="12" type="primary">pgcA</name>
    <name evidence="12" type="ORF">Mcate_02010</name>
</gene>
<accession>A0A399E0A6</accession>
<dbReference type="SUPFAM" id="SSF55957">
    <property type="entry name" value="Phosphoglucomutase, C-terminal domain"/>
    <property type="match status" value="1"/>
</dbReference>
<comment type="caution">
    <text evidence="12">The sequence shown here is derived from an EMBL/GenBank/DDBJ whole genome shotgun (WGS) entry which is preliminary data.</text>
</comment>
<dbReference type="GO" id="GO:0006166">
    <property type="term" value="P:purine ribonucleoside salvage"/>
    <property type="evidence" value="ECO:0007669"/>
    <property type="project" value="TreeGrafter"/>
</dbReference>
<comment type="similarity">
    <text evidence="2 7">Belongs to the phosphohexose mutase family.</text>
</comment>
<dbReference type="GO" id="GO:0004614">
    <property type="term" value="F:phosphoglucomutase activity"/>
    <property type="evidence" value="ECO:0007669"/>
    <property type="project" value="UniProtKB-EC"/>
</dbReference>
<keyword evidence="5 7" id="KW-0460">Magnesium</keyword>
<organism evidence="12 13">
    <name type="scientific">Meiothermus taiwanensis</name>
    <dbReference type="NCBI Taxonomy" id="172827"/>
    <lineage>
        <taxon>Bacteria</taxon>
        <taxon>Thermotogati</taxon>
        <taxon>Deinococcota</taxon>
        <taxon>Deinococci</taxon>
        <taxon>Thermales</taxon>
        <taxon>Thermaceae</taxon>
        <taxon>Meiothermus</taxon>
    </lineage>
</organism>
<evidence type="ECO:0000256" key="5">
    <source>
        <dbReference type="ARBA" id="ARBA00022842"/>
    </source>
</evidence>
<dbReference type="InterPro" id="IPR005844">
    <property type="entry name" value="A-D-PHexomutase_a/b/a-I"/>
</dbReference>
<dbReference type="GO" id="GO:0008973">
    <property type="term" value="F:phosphopentomutase activity"/>
    <property type="evidence" value="ECO:0007669"/>
    <property type="project" value="TreeGrafter"/>
</dbReference>
<dbReference type="RefSeq" id="WP_036197497.1">
    <property type="nucleotide sequence ID" value="NZ_JBHSXZ010000059.1"/>
</dbReference>
<keyword evidence="4 7" id="KW-0479">Metal-binding</keyword>